<dbReference type="CDD" id="cd08545">
    <property type="entry name" value="YcnI_like"/>
    <property type="match status" value="1"/>
</dbReference>
<keyword evidence="2" id="KW-0812">Transmembrane</keyword>
<feature type="region of interest" description="Disordered" evidence="1">
    <location>
        <begin position="140"/>
        <end position="188"/>
    </location>
</feature>
<dbReference type="InterPro" id="IPR012533">
    <property type="entry name" value="YcnI-copper_dom"/>
</dbReference>
<sequence>MNRPVLRAAALAAVLPIAVLAGGPASAHVTVDSPDAAQGGWATIAFTVPTESEDASTTEIEVRLPEGADLEHLSTRTKPGWDVTVEPGRTITWTATDGGIAPGEFDVFEVRGGPLPSDVDSLEFVATQHYSDGTVVAWDESATEGGEEPQRPAPTLPLAPADETADHHATDATDSDATGGSQQAASEDTGGVDGVLLGATALALAGIALVAAVRRRRTSR</sequence>
<dbReference type="Proteomes" id="UP000230842">
    <property type="component" value="Unassembled WGS sequence"/>
</dbReference>
<keyword evidence="2" id="KW-0472">Membrane</keyword>
<dbReference type="EMBL" id="PGEZ01000002">
    <property type="protein sequence ID" value="PJJ53399.1"/>
    <property type="molecule type" value="Genomic_DNA"/>
</dbReference>
<feature type="signal peptide" evidence="3">
    <location>
        <begin position="1"/>
        <end position="27"/>
    </location>
</feature>
<organism evidence="5 6">
    <name type="scientific">Mumia flava</name>
    <dbReference type="NCBI Taxonomy" id="1348852"/>
    <lineage>
        <taxon>Bacteria</taxon>
        <taxon>Bacillati</taxon>
        <taxon>Actinomycetota</taxon>
        <taxon>Actinomycetes</taxon>
        <taxon>Propionibacteriales</taxon>
        <taxon>Nocardioidaceae</taxon>
        <taxon>Mumia</taxon>
    </lineage>
</organism>
<evidence type="ECO:0000256" key="3">
    <source>
        <dbReference type="SAM" id="SignalP"/>
    </source>
</evidence>
<accession>A0A2M9B630</accession>
<keyword evidence="2" id="KW-1133">Transmembrane helix</keyword>
<dbReference type="OrthoDB" id="9810871at2"/>
<feature type="transmembrane region" description="Helical" evidence="2">
    <location>
        <begin position="194"/>
        <end position="213"/>
    </location>
</feature>
<dbReference type="Pfam" id="PF07987">
    <property type="entry name" value="DUF1775"/>
    <property type="match status" value="2"/>
</dbReference>
<evidence type="ECO:0000259" key="4">
    <source>
        <dbReference type="Pfam" id="PF07987"/>
    </source>
</evidence>
<evidence type="ECO:0000256" key="2">
    <source>
        <dbReference type="SAM" id="Phobius"/>
    </source>
</evidence>
<name>A0A2M9B630_9ACTN</name>
<protein>
    <submittedName>
        <fullName evidence="5">Uncharacterized protein YcnI</fullName>
    </submittedName>
</protein>
<evidence type="ECO:0000256" key="1">
    <source>
        <dbReference type="SAM" id="MobiDB-lite"/>
    </source>
</evidence>
<feature type="chain" id="PRO_5014676771" evidence="3">
    <location>
        <begin position="28"/>
        <end position="220"/>
    </location>
</feature>
<dbReference type="InterPro" id="IPR038507">
    <property type="entry name" value="YcnI-like_sf"/>
</dbReference>
<evidence type="ECO:0000313" key="6">
    <source>
        <dbReference type="Proteomes" id="UP000230842"/>
    </source>
</evidence>
<feature type="domain" description="YncI copper-binding" evidence="4">
    <location>
        <begin position="28"/>
        <end position="87"/>
    </location>
</feature>
<dbReference type="AlphaFoldDB" id="A0A2M9B630"/>
<reference evidence="5 6" key="1">
    <citation type="submission" date="2017-11" db="EMBL/GenBank/DDBJ databases">
        <title>Genomic Encyclopedia of Archaeal and Bacterial Type Strains, Phase II (KMG-II): From Individual Species to Whole Genera.</title>
        <authorList>
            <person name="Goeker M."/>
        </authorList>
    </citation>
    <scope>NUCLEOTIDE SEQUENCE [LARGE SCALE GENOMIC DNA]</scope>
    <source>
        <strain evidence="5 6">DSM 27763</strain>
    </source>
</reference>
<evidence type="ECO:0000313" key="5">
    <source>
        <dbReference type="EMBL" id="PJJ53399.1"/>
    </source>
</evidence>
<keyword evidence="6" id="KW-1185">Reference proteome</keyword>
<dbReference type="Gene3D" id="2.60.40.2230">
    <property type="entry name" value="Uncharacterised protein YcnI-like PF07987, DUF1775"/>
    <property type="match status" value="1"/>
</dbReference>
<proteinExistence type="predicted"/>
<dbReference type="RefSeq" id="WP_100415188.1">
    <property type="nucleotide sequence ID" value="NZ_PGEZ01000002.1"/>
</dbReference>
<feature type="domain" description="YncI copper-binding" evidence="4">
    <location>
        <begin position="89"/>
        <end position="157"/>
    </location>
</feature>
<comment type="caution">
    <text evidence="5">The sequence shown here is derived from an EMBL/GenBank/DDBJ whole genome shotgun (WGS) entry which is preliminary data.</text>
</comment>
<keyword evidence="3" id="KW-0732">Signal</keyword>
<gene>
    <name evidence="5" type="ORF">CLV56_2888</name>
</gene>